<sequence length="50" mass="5509">MSDPTDKTTPSDDDEKVENLEAPAERRRVSPDATCEPTCVGESCKKTVIR</sequence>
<accession>A0A853DBE8</accession>
<dbReference type="Proteomes" id="UP000571817">
    <property type="component" value="Unassembled WGS sequence"/>
</dbReference>
<evidence type="ECO:0000313" key="2">
    <source>
        <dbReference type="EMBL" id="NYJ74886.1"/>
    </source>
</evidence>
<evidence type="ECO:0000256" key="1">
    <source>
        <dbReference type="SAM" id="MobiDB-lite"/>
    </source>
</evidence>
<reference evidence="2 3" key="1">
    <citation type="submission" date="2020-07" db="EMBL/GenBank/DDBJ databases">
        <title>Sequencing the genomes of 1000 actinobacteria strains.</title>
        <authorList>
            <person name="Klenk H.-P."/>
        </authorList>
    </citation>
    <scope>NUCLEOTIDE SEQUENCE [LARGE SCALE GENOMIC DNA]</scope>
    <source>
        <strain evidence="2 3">DSM 29531</strain>
    </source>
</reference>
<feature type="compositionally biased region" description="Basic and acidic residues" evidence="1">
    <location>
        <begin position="1"/>
        <end position="10"/>
    </location>
</feature>
<dbReference type="RefSeq" id="WP_179481125.1">
    <property type="nucleotide sequence ID" value="NZ_JACCFW010000001.1"/>
</dbReference>
<feature type="region of interest" description="Disordered" evidence="1">
    <location>
        <begin position="1"/>
        <end position="34"/>
    </location>
</feature>
<proteinExistence type="predicted"/>
<evidence type="ECO:0000313" key="3">
    <source>
        <dbReference type="Proteomes" id="UP000571817"/>
    </source>
</evidence>
<dbReference type="AlphaFoldDB" id="A0A853DBE8"/>
<name>A0A853DBE8_9MICO</name>
<gene>
    <name evidence="2" type="ORF">HNR15_001849</name>
</gene>
<keyword evidence="3" id="KW-1185">Reference proteome</keyword>
<feature type="compositionally biased region" description="Basic and acidic residues" evidence="1">
    <location>
        <begin position="17"/>
        <end position="30"/>
    </location>
</feature>
<protein>
    <submittedName>
        <fullName evidence="2">Uncharacterized protein</fullName>
    </submittedName>
</protein>
<organism evidence="2 3">
    <name type="scientific">Allobranchiibius huperziae</name>
    <dbReference type="NCBI Taxonomy" id="1874116"/>
    <lineage>
        <taxon>Bacteria</taxon>
        <taxon>Bacillati</taxon>
        <taxon>Actinomycetota</taxon>
        <taxon>Actinomycetes</taxon>
        <taxon>Micrococcales</taxon>
        <taxon>Dermacoccaceae</taxon>
        <taxon>Allobranchiibius</taxon>
    </lineage>
</organism>
<comment type="caution">
    <text evidence="2">The sequence shown here is derived from an EMBL/GenBank/DDBJ whole genome shotgun (WGS) entry which is preliminary data.</text>
</comment>
<dbReference type="EMBL" id="JACCFW010000001">
    <property type="protein sequence ID" value="NYJ74886.1"/>
    <property type="molecule type" value="Genomic_DNA"/>
</dbReference>